<dbReference type="AlphaFoldDB" id="A0A8K0RUD2"/>
<evidence type="ECO:0000313" key="3">
    <source>
        <dbReference type="Proteomes" id="UP000813427"/>
    </source>
</evidence>
<protein>
    <submittedName>
        <fullName evidence="2">Uncharacterized protein</fullName>
    </submittedName>
</protein>
<dbReference type="EMBL" id="JAGPXF010000005">
    <property type="protein sequence ID" value="KAH7241219.1"/>
    <property type="molecule type" value="Genomic_DNA"/>
</dbReference>
<comment type="caution">
    <text evidence="2">The sequence shown here is derived from an EMBL/GenBank/DDBJ whole genome shotgun (WGS) entry which is preliminary data.</text>
</comment>
<keyword evidence="3" id="KW-1185">Reference proteome</keyword>
<evidence type="ECO:0000313" key="2">
    <source>
        <dbReference type="EMBL" id="KAH7241219.1"/>
    </source>
</evidence>
<gene>
    <name evidence="2" type="ORF">BKA59DRAFT_556371</name>
</gene>
<organism evidence="2 3">
    <name type="scientific">Fusarium tricinctum</name>
    <dbReference type="NCBI Taxonomy" id="61284"/>
    <lineage>
        <taxon>Eukaryota</taxon>
        <taxon>Fungi</taxon>
        <taxon>Dikarya</taxon>
        <taxon>Ascomycota</taxon>
        <taxon>Pezizomycotina</taxon>
        <taxon>Sordariomycetes</taxon>
        <taxon>Hypocreomycetidae</taxon>
        <taxon>Hypocreales</taxon>
        <taxon>Nectriaceae</taxon>
        <taxon>Fusarium</taxon>
        <taxon>Fusarium tricinctum species complex</taxon>
    </lineage>
</organism>
<sequence>MLSNYVNMCVNNTLNRICNVPLADYVAKKSLLKQGRYPQVVFCDTILGKVINALLRQDSLSSASTHSPDIASLAKAITGSQQEFWGLAQDCILKHAGAGKDYMDIVATTFKKLVKYQCGLAGDHGLLIWDEGSGKWTENKMLHFDSDEHVGRWLAHRQKQKERSSLANKTPPRFIIGGVPRSDATERRPTPVQENPSPGQQNERVHGWVRMLPQDDNVQKLESMALEYQDRMEDMLAFNKKQAEIWSRI</sequence>
<feature type="region of interest" description="Disordered" evidence="1">
    <location>
        <begin position="158"/>
        <end position="205"/>
    </location>
</feature>
<name>A0A8K0RUD2_9HYPO</name>
<accession>A0A8K0RUD2</accession>
<dbReference type="Proteomes" id="UP000813427">
    <property type="component" value="Unassembled WGS sequence"/>
</dbReference>
<feature type="compositionally biased region" description="Polar residues" evidence="1">
    <location>
        <begin position="192"/>
        <end position="202"/>
    </location>
</feature>
<dbReference type="OrthoDB" id="5106889at2759"/>
<proteinExistence type="predicted"/>
<evidence type="ECO:0000256" key="1">
    <source>
        <dbReference type="SAM" id="MobiDB-lite"/>
    </source>
</evidence>
<reference evidence="2" key="1">
    <citation type="journal article" date="2021" name="Nat. Commun.">
        <title>Genetic determinants of endophytism in the Arabidopsis root mycobiome.</title>
        <authorList>
            <person name="Mesny F."/>
            <person name="Miyauchi S."/>
            <person name="Thiergart T."/>
            <person name="Pickel B."/>
            <person name="Atanasova L."/>
            <person name="Karlsson M."/>
            <person name="Huettel B."/>
            <person name="Barry K.W."/>
            <person name="Haridas S."/>
            <person name="Chen C."/>
            <person name="Bauer D."/>
            <person name="Andreopoulos W."/>
            <person name="Pangilinan J."/>
            <person name="LaButti K."/>
            <person name="Riley R."/>
            <person name="Lipzen A."/>
            <person name="Clum A."/>
            <person name="Drula E."/>
            <person name="Henrissat B."/>
            <person name="Kohler A."/>
            <person name="Grigoriev I.V."/>
            <person name="Martin F.M."/>
            <person name="Hacquard S."/>
        </authorList>
    </citation>
    <scope>NUCLEOTIDE SEQUENCE</scope>
    <source>
        <strain evidence="2">MPI-SDFR-AT-0068</strain>
    </source>
</reference>